<evidence type="ECO:0000256" key="1">
    <source>
        <dbReference type="ARBA" id="ARBA00006709"/>
    </source>
</evidence>
<evidence type="ECO:0000256" key="6">
    <source>
        <dbReference type="ARBA" id="ARBA00042556"/>
    </source>
</evidence>
<dbReference type="Gene3D" id="1.10.132.50">
    <property type="entry name" value="ATP synthase (C/AC39) subunit, domain 3"/>
    <property type="match status" value="1"/>
</dbReference>
<keyword evidence="3" id="KW-0375">Hydrogen ion transport</keyword>
<organism evidence="9 10">
    <name type="scientific">Sparus aurata</name>
    <name type="common">Gilthead sea bream</name>
    <dbReference type="NCBI Taxonomy" id="8175"/>
    <lineage>
        <taxon>Eukaryota</taxon>
        <taxon>Metazoa</taxon>
        <taxon>Chordata</taxon>
        <taxon>Craniata</taxon>
        <taxon>Vertebrata</taxon>
        <taxon>Euteleostomi</taxon>
        <taxon>Actinopterygii</taxon>
        <taxon>Neopterygii</taxon>
        <taxon>Teleostei</taxon>
        <taxon>Neoteleostei</taxon>
        <taxon>Acanthomorphata</taxon>
        <taxon>Eupercaria</taxon>
        <taxon>Spariformes</taxon>
        <taxon>Sparidae</taxon>
        <taxon>Sparus</taxon>
    </lineage>
</organism>
<sequence>MSFDFTLSETGIGISASQQELRQQKGFKGRSGIFCCQRGRENNCMNVSQRGNNAEVTLKEAPLQRETSLPSAARLVESSFGIMAELTFNVDHGYLEGLVRGMKAGILTSTDYHNLAQCDTLEDMKLHLQSTDYGKLLSSSEEDLTVSLVDSKLRANLVTEFSCLRSNALPPLSTFLDYITYSYMIDNVVMLITGALKQRDVAELLPRCHPLGAFDQMAAVGIARTPTELYSAILVDTPLAPFFQDAVSESNLDEMEAEILRNKLYKAYIESFHSFCKNIGGVTADIMCPVLEFEADRRTFIITVNSFGTELSGADKSALYPSCGKLYPEGLRLLAKAEDHEQVKAVANCYPEYKLIFDDPEPGADFKTLEDRFFEQEVKLNMLAFLQQFHFGVFYSYVKLKEQESRNIVWIAECVTQRQKSKIHNYIPIFPGTH</sequence>
<evidence type="ECO:0000256" key="8">
    <source>
        <dbReference type="ARBA" id="ARBA00061861"/>
    </source>
</evidence>
<evidence type="ECO:0000256" key="3">
    <source>
        <dbReference type="ARBA" id="ARBA00022781"/>
    </source>
</evidence>
<evidence type="ECO:0000256" key="5">
    <source>
        <dbReference type="ARBA" id="ARBA00040266"/>
    </source>
</evidence>
<dbReference type="InParanoid" id="A0A671WSY4"/>
<evidence type="ECO:0000313" key="10">
    <source>
        <dbReference type="Proteomes" id="UP000472265"/>
    </source>
</evidence>
<dbReference type="GO" id="GO:0046961">
    <property type="term" value="F:proton-transporting ATPase activity, rotational mechanism"/>
    <property type="evidence" value="ECO:0007669"/>
    <property type="project" value="InterPro"/>
</dbReference>
<evidence type="ECO:0000313" key="9">
    <source>
        <dbReference type="Ensembl" id="ENSSAUP00010041047.1"/>
    </source>
</evidence>
<reference evidence="9" key="3">
    <citation type="submission" date="2025-09" db="UniProtKB">
        <authorList>
            <consortium name="Ensembl"/>
        </authorList>
    </citation>
    <scope>IDENTIFICATION</scope>
</reference>
<dbReference type="Pfam" id="PF01992">
    <property type="entry name" value="vATP-synt_AC39"/>
    <property type="match status" value="1"/>
</dbReference>
<proteinExistence type="inferred from homology"/>
<dbReference type="InterPro" id="IPR035067">
    <property type="entry name" value="V-type_ATPase_csu/dsu"/>
</dbReference>
<comment type="subunit">
    <text evidence="8">V-ATPase is a heteromultimeric enzyme made up of two complexes: the ATP-hydrolytic V1 complex and the proton translocation V0 complex. The V1 complex consists of three catalytic AB heterodimers that form a heterohexamer, three peripheral stalks each consisting of EG heterodimers, one central rotor including subunits D and F, and the regulatory subunits C and H. The proton translocation complex V0 consists of the proton transport subunit a, a ring of proteolipid subunits c9c'', rotary subunit d, subunits e and f, and the accessory subunits ATP6AP1/Ac45 and ATP6AP2/PRR. Interacts with TM4SF19; this interaction inhibits V1-V0 complex assembly.</text>
</comment>
<accession>A0A671WSY4</accession>
<name>A0A671WSY4_SPAAU</name>
<dbReference type="InterPro" id="IPR044911">
    <property type="entry name" value="V-type_ATPase_csu/dsu_dom_3"/>
</dbReference>
<comment type="function">
    <text evidence="7">Subunit of the V0 complex of vacuolar(H+)-ATPase (V-ATPase), a multisubunit enzyme composed of a peripheral complex (V1) that hydrolyzes ATP and a membrane integral complex (V0) that translocates protons. V-ATPase is responsible for acidifying and maintaining the pH of intracellular compartments and in some cell types, is targeted to the plasma membrane, where it is responsible for acidifying the extracellular environment. May play a role in coupling of proton transport and ATP hydrolysis. Regulator of osteoclast fusion and bone formation.</text>
</comment>
<dbReference type="GeneTree" id="ENSGT00390000002200"/>
<dbReference type="FunFam" id="1.20.1690.10:FF:000001">
    <property type="entry name" value="V-type proton ATPase subunit"/>
    <property type="match status" value="1"/>
</dbReference>
<evidence type="ECO:0000256" key="2">
    <source>
        <dbReference type="ARBA" id="ARBA00022448"/>
    </source>
</evidence>
<dbReference type="OMA" id="TKDIMCP"/>
<protein>
    <recommendedName>
        <fullName evidence="5">V-type proton ATPase subunit d 2</fullName>
    </recommendedName>
    <alternativeName>
        <fullName evidence="6">Vacuolar proton pump subunit d 2</fullName>
    </alternativeName>
</protein>
<keyword evidence="10" id="KW-1185">Reference proteome</keyword>
<dbReference type="Ensembl" id="ENSSAUT00010043229.1">
    <property type="protein sequence ID" value="ENSSAUP00010041047.1"/>
    <property type="gene ID" value="ENSSAUG00010017218.1"/>
</dbReference>
<dbReference type="GO" id="GO:0033179">
    <property type="term" value="C:proton-transporting V-type ATPase, V0 domain"/>
    <property type="evidence" value="ECO:0007669"/>
    <property type="project" value="InterPro"/>
</dbReference>
<dbReference type="Gene3D" id="1.20.1690.10">
    <property type="entry name" value="V-type ATP synthase subunit C domain"/>
    <property type="match status" value="2"/>
</dbReference>
<dbReference type="GO" id="GO:0005768">
    <property type="term" value="C:endosome"/>
    <property type="evidence" value="ECO:0007669"/>
    <property type="project" value="UniProtKB-ARBA"/>
</dbReference>
<dbReference type="FunFam" id="1.20.1690.10:FF:000003">
    <property type="entry name" value="V-type proton ATPase subunit"/>
    <property type="match status" value="1"/>
</dbReference>
<keyword evidence="4" id="KW-0406">Ion transport</keyword>
<dbReference type="InterPro" id="IPR036079">
    <property type="entry name" value="ATPase_csu/dsu_sf"/>
</dbReference>
<reference evidence="9" key="2">
    <citation type="submission" date="2025-08" db="UniProtKB">
        <authorList>
            <consortium name="Ensembl"/>
        </authorList>
    </citation>
    <scope>IDENTIFICATION</scope>
</reference>
<dbReference type="InterPro" id="IPR002843">
    <property type="entry name" value="ATPase_V0-cplx_csu/dsu"/>
</dbReference>
<dbReference type="SUPFAM" id="SSF103486">
    <property type="entry name" value="V-type ATP synthase subunit C"/>
    <property type="match status" value="1"/>
</dbReference>
<comment type="similarity">
    <text evidence="1">Belongs to the V-ATPase V0D/AC39 subunit family.</text>
</comment>
<evidence type="ECO:0000256" key="4">
    <source>
        <dbReference type="ARBA" id="ARBA00023065"/>
    </source>
</evidence>
<keyword evidence="2" id="KW-0813">Transport</keyword>
<dbReference type="AlphaFoldDB" id="A0A671WSY4"/>
<reference evidence="9" key="1">
    <citation type="submission" date="2021-04" db="EMBL/GenBank/DDBJ databases">
        <authorList>
            <consortium name="Wellcome Sanger Institute Data Sharing"/>
        </authorList>
    </citation>
    <scope>NUCLEOTIDE SEQUENCE [LARGE SCALE GENOMIC DNA]</scope>
</reference>
<dbReference type="Proteomes" id="UP000472265">
    <property type="component" value="Chromosome 21"/>
</dbReference>
<dbReference type="PANTHER" id="PTHR11028">
    <property type="entry name" value="VACUOLAR ATP SYNTHASE SUBUNIT AC39"/>
    <property type="match status" value="1"/>
</dbReference>
<gene>
    <name evidence="9" type="primary">LOC115573082</name>
</gene>
<dbReference type="InterPro" id="IPR016727">
    <property type="entry name" value="ATPase_V0-cplx_dsu"/>
</dbReference>
<evidence type="ECO:0000256" key="7">
    <source>
        <dbReference type="ARBA" id="ARBA00045985"/>
    </source>
</evidence>